<evidence type="ECO:0000313" key="6">
    <source>
        <dbReference type="Proteomes" id="UP001626603"/>
    </source>
</evidence>
<evidence type="ECO:0000256" key="1">
    <source>
        <dbReference type="ARBA" id="ARBA00022741"/>
    </source>
</evidence>
<feature type="domain" description="ABC transporter" evidence="4">
    <location>
        <begin position="12"/>
        <end position="253"/>
    </location>
</feature>
<dbReference type="GO" id="GO:0005524">
    <property type="term" value="F:ATP binding"/>
    <property type="evidence" value="ECO:0007669"/>
    <property type="project" value="UniProtKB-KW"/>
</dbReference>
<protein>
    <submittedName>
        <fullName evidence="5">Phosphate ABC transporter ATP-binding protein</fullName>
    </submittedName>
</protein>
<dbReference type="AlphaFoldDB" id="A0ABD8A7L4"/>
<accession>A0ABD8A7L4</accession>
<evidence type="ECO:0000256" key="3">
    <source>
        <dbReference type="SAM" id="MobiDB-lite"/>
    </source>
</evidence>
<gene>
    <name evidence="5" type="ORF">R6Y95_08310</name>
</gene>
<feature type="region of interest" description="Disordered" evidence="3">
    <location>
        <begin position="259"/>
        <end position="299"/>
    </location>
</feature>
<dbReference type="PROSITE" id="PS50893">
    <property type="entry name" value="ABC_TRANSPORTER_2"/>
    <property type="match status" value="1"/>
</dbReference>
<dbReference type="Pfam" id="PF00005">
    <property type="entry name" value="ABC_tran"/>
    <property type="match status" value="1"/>
</dbReference>
<keyword evidence="1" id="KW-0547">Nucleotide-binding</keyword>
<evidence type="ECO:0000313" key="5">
    <source>
        <dbReference type="EMBL" id="WOX55462.1"/>
    </source>
</evidence>
<dbReference type="Gene3D" id="3.40.50.300">
    <property type="entry name" value="P-loop containing nucleotide triphosphate hydrolases"/>
    <property type="match status" value="1"/>
</dbReference>
<feature type="compositionally biased region" description="Basic and acidic residues" evidence="3">
    <location>
        <begin position="276"/>
        <end position="287"/>
    </location>
</feature>
<dbReference type="SUPFAM" id="SSF52540">
    <property type="entry name" value="P-loop containing nucleoside triphosphate hydrolases"/>
    <property type="match status" value="1"/>
</dbReference>
<keyword evidence="6" id="KW-1185">Reference proteome</keyword>
<dbReference type="SMART" id="SM00382">
    <property type="entry name" value="AAA"/>
    <property type="match status" value="1"/>
</dbReference>
<evidence type="ECO:0000259" key="4">
    <source>
        <dbReference type="PROSITE" id="PS50893"/>
    </source>
</evidence>
<dbReference type="InterPro" id="IPR027417">
    <property type="entry name" value="P-loop_NTPase"/>
</dbReference>
<name>A0ABD8A7L4_9EURY</name>
<dbReference type="InterPro" id="IPR003439">
    <property type="entry name" value="ABC_transporter-like_ATP-bd"/>
</dbReference>
<dbReference type="EMBL" id="CP137641">
    <property type="protein sequence ID" value="WOX55462.1"/>
    <property type="molecule type" value="Genomic_DNA"/>
</dbReference>
<dbReference type="Proteomes" id="UP001626603">
    <property type="component" value="Chromosome"/>
</dbReference>
<reference evidence="5 6" key="1">
    <citation type="submission" date="2023-10" db="EMBL/GenBank/DDBJ databases">
        <title>The complete genome sequence of Methanoculleus palmolei DSM 4273.</title>
        <authorList>
            <person name="Lai S.-J."/>
            <person name="You Y.-T."/>
            <person name="Chen S.-C."/>
        </authorList>
    </citation>
    <scope>NUCLEOTIDE SEQUENCE [LARGE SCALE GENOMIC DNA]</scope>
    <source>
        <strain evidence="5 6">DSM 4273</strain>
    </source>
</reference>
<dbReference type="PANTHER" id="PTHR43423">
    <property type="entry name" value="ABC TRANSPORTER I FAMILY MEMBER 17"/>
    <property type="match status" value="1"/>
</dbReference>
<proteinExistence type="predicted"/>
<dbReference type="PANTHER" id="PTHR43423:SF1">
    <property type="entry name" value="ABC TRANSPORTER I FAMILY MEMBER 17"/>
    <property type="match status" value="1"/>
</dbReference>
<dbReference type="InterPro" id="IPR003593">
    <property type="entry name" value="AAA+_ATPase"/>
</dbReference>
<organism evidence="5 6">
    <name type="scientific">Methanoculleus palmolei</name>
    <dbReference type="NCBI Taxonomy" id="72612"/>
    <lineage>
        <taxon>Archaea</taxon>
        <taxon>Methanobacteriati</taxon>
        <taxon>Methanobacteriota</taxon>
        <taxon>Stenosarchaea group</taxon>
        <taxon>Methanomicrobia</taxon>
        <taxon>Methanomicrobiales</taxon>
        <taxon>Methanomicrobiaceae</taxon>
        <taxon>Methanoculleus</taxon>
    </lineage>
</organism>
<dbReference type="InterPro" id="IPR005670">
    <property type="entry name" value="PstB-like"/>
</dbReference>
<evidence type="ECO:0000256" key="2">
    <source>
        <dbReference type="ARBA" id="ARBA00022840"/>
    </source>
</evidence>
<dbReference type="CDD" id="cd03260">
    <property type="entry name" value="ABC_PstB_phosphate_transporter"/>
    <property type="match status" value="1"/>
</dbReference>
<keyword evidence="2 5" id="KW-0067">ATP-binding</keyword>
<sequence>MTHDATAAVNPIRIKDVSGFYGPSRVLDSINLEIPRNRITAIIGPSGCGKSTLLKCFNRLIDLVEGASYSGQIIVDGVDVLGKDADVLEIRRKIGLIAQKPTPLPLSIFDNVAYGPRIYGQKDRAELEKIVRHYLEVAGLWEEVKDRLKTPAINLSIGQQQRLCLARGIAVDPEILLCDEPTSALDPVSSQHFEEQLKLLKEKYTIVIVTHNIHQAMRLADYVAYIYLGELIESGPAAEVFENPKDERTKAYIKGVFLNDLPPEAGERSGSNPEDFGGRDEDPDVQHGRILVPGLSEGD</sequence>